<evidence type="ECO:0000259" key="2">
    <source>
        <dbReference type="Pfam" id="PF22725"/>
    </source>
</evidence>
<dbReference type="Gene3D" id="3.30.360.10">
    <property type="entry name" value="Dihydrodipicolinate Reductase, domain 2"/>
    <property type="match status" value="1"/>
</dbReference>
<dbReference type="InterPro" id="IPR055170">
    <property type="entry name" value="GFO_IDH_MocA-like_dom"/>
</dbReference>
<dbReference type="Pfam" id="PF01408">
    <property type="entry name" value="GFO_IDH_MocA"/>
    <property type="match status" value="1"/>
</dbReference>
<feature type="domain" description="Gfo/Idh/MocA-like oxidoreductase N-terminal" evidence="1">
    <location>
        <begin position="3"/>
        <end position="121"/>
    </location>
</feature>
<accession>A0A381U7J1</accession>
<reference evidence="3" key="1">
    <citation type="submission" date="2018-05" db="EMBL/GenBank/DDBJ databases">
        <authorList>
            <person name="Lanie J.A."/>
            <person name="Ng W.-L."/>
            <person name="Kazmierczak K.M."/>
            <person name="Andrzejewski T.M."/>
            <person name="Davidsen T.M."/>
            <person name="Wayne K.J."/>
            <person name="Tettelin H."/>
            <person name="Glass J.I."/>
            <person name="Rusch D."/>
            <person name="Podicherti R."/>
            <person name="Tsui H.-C.T."/>
            <person name="Winkler M.E."/>
        </authorList>
    </citation>
    <scope>NUCLEOTIDE SEQUENCE</scope>
</reference>
<dbReference type="EMBL" id="UINC01005810">
    <property type="protein sequence ID" value="SVA23691.1"/>
    <property type="molecule type" value="Genomic_DNA"/>
</dbReference>
<dbReference type="InterPro" id="IPR036291">
    <property type="entry name" value="NAD(P)-bd_dom_sf"/>
</dbReference>
<sequence length="328" mass="36939">MLKVAQIGIGYWGPNLLRNLVNNKNISVMMVSDKSAERRAFVNNKYPDITVTDNNDLIFKSSDIDAVVIATPVISHFDLSMQALRSGKHVLVEKPMASKVKDVREIGDLAKENDLVVMVGHTFLFNSAVRHVKSLIDSRELGDIRYIYSQRVNLGRIRNDVDALWNLAPHDISIIQYWLGDSEPATVNRQGMAYVQKGIDDVVFLNITYPNGVLANIHVSWLDPHKIRRMTIVGSEKMVVYDDIAKDKIIIYDKGIDRIAVLGENMDFDNPGTFTFDNRSGDEIIPKIDWVEPLKTEIEHFVDCIKNGTDCITGPSHAAKVVHILERA</sequence>
<dbReference type="Pfam" id="PF22725">
    <property type="entry name" value="GFO_IDH_MocA_C3"/>
    <property type="match status" value="1"/>
</dbReference>
<organism evidence="3">
    <name type="scientific">marine metagenome</name>
    <dbReference type="NCBI Taxonomy" id="408172"/>
    <lineage>
        <taxon>unclassified sequences</taxon>
        <taxon>metagenomes</taxon>
        <taxon>ecological metagenomes</taxon>
    </lineage>
</organism>
<evidence type="ECO:0000313" key="3">
    <source>
        <dbReference type="EMBL" id="SVA23691.1"/>
    </source>
</evidence>
<dbReference type="Gene3D" id="3.40.50.720">
    <property type="entry name" value="NAD(P)-binding Rossmann-like Domain"/>
    <property type="match status" value="1"/>
</dbReference>
<dbReference type="SUPFAM" id="SSF55347">
    <property type="entry name" value="Glyceraldehyde-3-phosphate dehydrogenase-like, C-terminal domain"/>
    <property type="match status" value="1"/>
</dbReference>
<dbReference type="PANTHER" id="PTHR43377">
    <property type="entry name" value="BILIVERDIN REDUCTASE A"/>
    <property type="match status" value="1"/>
</dbReference>
<dbReference type="InterPro" id="IPR000683">
    <property type="entry name" value="Gfo/Idh/MocA-like_OxRdtase_N"/>
</dbReference>
<evidence type="ECO:0008006" key="4">
    <source>
        <dbReference type="Google" id="ProtNLM"/>
    </source>
</evidence>
<protein>
    <recommendedName>
        <fullName evidence="4">Gfo/Idh/MocA-like oxidoreductase N-terminal domain-containing protein</fullName>
    </recommendedName>
</protein>
<proteinExistence type="predicted"/>
<dbReference type="GO" id="GO:0000166">
    <property type="term" value="F:nucleotide binding"/>
    <property type="evidence" value="ECO:0007669"/>
    <property type="project" value="InterPro"/>
</dbReference>
<name>A0A381U7J1_9ZZZZ</name>
<dbReference type="AlphaFoldDB" id="A0A381U7J1"/>
<dbReference type="InterPro" id="IPR051450">
    <property type="entry name" value="Gfo/Idh/MocA_Oxidoreductases"/>
</dbReference>
<gene>
    <name evidence="3" type="ORF">METZ01_LOCUS76545</name>
</gene>
<feature type="domain" description="GFO/IDH/MocA-like oxidoreductase" evidence="2">
    <location>
        <begin position="129"/>
        <end position="239"/>
    </location>
</feature>
<evidence type="ECO:0000259" key="1">
    <source>
        <dbReference type="Pfam" id="PF01408"/>
    </source>
</evidence>
<dbReference type="SUPFAM" id="SSF51735">
    <property type="entry name" value="NAD(P)-binding Rossmann-fold domains"/>
    <property type="match status" value="1"/>
</dbReference>
<dbReference type="PANTHER" id="PTHR43377:SF6">
    <property type="entry name" value="GFO_IDH_MOCA-LIKE OXIDOREDUCTASE N-TERMINAL DOMAIN-CONTAINING PROTEIN"/>
    <property type="match status" value="1"/>
</dbReference>